<evidence type="ECO:0000313" key="1">
    <source>
        <dbReference type="EMBL" id="KAJ3501068.1"/>
    </source>
</evidence>
<evidence type="ECO:0000313" key="2">
    <source>
        <dbReference type="Proteomes" id="UP001148629"/>
    </source>
</evidence>
<gene>
    <name evidence="1" type="ORF">NM208_g17013</name>
</gene>
<dbReference type="Proteomes" id="UP001148629">
    <property type="component" value="Unassembled WGS sequence"/>
</dbReference>
<protein>
    <submittedName>
        <fullName evidence="1">Uncharacterized protein</fullName>
    </submittedName>
</protein>
<reference evidence="1" key="1">
    <citation type="submission" date="2022-08" db="EMBL/GenBank/DDBJ databases">
        <title>Genome Sequence of Fusarium decemcellulare.</title>
        <authorList>
            <person name="Buettner E."/>
        </authorList>
    </citation>
    <scope>NUCLEOTIDE SEQUENCE</scope>
    <source>
        <strain evidence="1">Babe19</strain>
    </source>
</reference>
<sequence length="251" mass="28352">MSVSRPAPNAGSRRFTPIVLLIYDLLVIRFSNPLVWRCPTQKYLRPLFTDNFSKKHLDIGVGNGYFPTKALADLGRREGRKPKDQQLTLADLSEHSLESAKHRVISQHPEANVQCVLADAAKQLPAELRNDKFDSASLYLVLHCMPGPTASKAEAIRNAKSVLTGNGVLVGSTALGKKWEKTQEGYRVMHDQKLGRLTTFALGFYNKRGIFDNYQEDPNVFDKTLREEFEEVETRVIGMMFLFRASKPRKV</sequence>
<organism evidence="1 2">
    <name type="scientific">Fusarium decemcellulare</name>
    <dbReference type="NCBI Taxonomy" id="57161"/>
    <lineage>
        <taxon>Eukaryota</taxon>
        <taxon>Fungi</taxon>
        <taxon>Dikarya</taxon>
        <taxon>Ascomycota</taxon>
        <taxon>Pezizomycotina</taxon>
        <taxon>Sordariomycetes</taxon>
        <taxon>Hypocreomycetidae</taxon>
        <taxon>Hypocreales</taxon>
        <taxon>Nectriaceae</taxon>
        <taxon>Fusarium</taxon>
        <taxon>Fusarium decemcellulare species complex</taxon>
    </lineage>
</organism>
<dbReference type="EMBL" id="JANRMS010005728">
    <property type="protein sequence ID" value="KAJ3501068.1"/>
    <property type="molecule type" value="Genomic_DNA"/>
</dbReference>
<proteinExistence type="predicted"/>
<name>A0ACC1R8L4_9HYPO</name>
<keyword evidence="2" id="KW-1185">Reference proteome</keyword>
<accession>A0ACC1R8L4</accession>
<comment type="caution">
    <text evidence="1">The sequence shown here is derived from an EMBL/GenBank/DDBJ whole genome shotgun (WGS) entry which is preliminary data.</text>
</comment>